<feature type="compositionally biased region" description="Basic and acidic residues" evidence="1">
    <location>
        <begin position="80"/>
        <end position="92"/>
    </location>
</feature>
<accession>W3VSV9</accession>
<dbReference type="EMBL" id="AWNI01000008">
    <property type="protein sequence ID" value="ETS63872.1"/>
    <property type="molecule type" value="Genomic_DNA"/>
</dbReference>
<feature type="compositionally biased region" description="Polar residues" evidence="1">
    <location>
        <begin position="14"/>
        <end position="24"/>
    </location>
</feature>
<reference evidence="2 3" key="1">
    <citation type="journal article" date="2014" name="Genome Announc.">
        <title>Genome sequence of the basidiomycetous fungus Pseudozyma aphidis DSM70725, an efficient producer of biosurfactant mannosylerythritol lipids.</title>
        <authorList>
            <person name="Lorenz S."/>
            <person name="Guenther M."/>
            <person name="Grumaz C."/>
            <person name="Rupp S."/>
            <person name="Zibek S."/>
            <person name="Sohn K."/>
        </authorList>
    </citation>
    <scope>NUCLEOTIDE SEQUENCE [LARGE SCALE GENOMIC DNA]</scope>
    <source>
        <strain evidence="3">ATCC 32657 / CBS 517.83 / DSM 70725 / JCM 10318 / NBRC 10182 / NRRL Y-7954 / St-0401</strain>
    </source>
</reference>
<keyword evidence="3" id="KW-1185">Reference proteome</keyword>
<proteinExistence type="predicted"/>
<feature type="compositionally biased region" description="Low complexity" evidence="1">
    <location>
        <begin position="25"/>
        <end position="36"/>
    </location>
</feature>
<feature type="compositionally biased region" description="Basic and acidic residues" evidence="1">
    <location>
        <begin position="117"/>
        <end position="130"/>
    </location>
</feature>
<evidence type="ECO:0000256" key="1">
    <source>
        <dbReference type="SAM" id="MobiDB-lite"/>
    </source>
</evidence>
<protein>
    <submittedName>
        <fullName evidence="2">Uncharacterized protein</fullName>
    </submittedName>
</protein>
<dbReference type="OrthoDB" id="10408751at2759"/>
<feature type="region of interest" description="Disordered" evidence="1">
    <location>
        <begin position="1"/>
        <end position="50"/>
    </location>
</feature>
<feature type="compositionally biased region" description="Basic and acidic residues" evidence="1">
    <location>
        <begin position="137"/>
        <end position="148"/>
    </location>
</feature>
<sequence length="220" mass="23886">MSAACVDQEKSGVGQRQQSVVNTESAGQGSSIGSSRGIDEDEELSEDGKVMVVDQRRNALLVCRRTVKRLGAAQGQESTVDERRCSSVRKEDWPEEGPGAGADLGAIAQDAEEANESLERGGRGRGDDGVRSSALGGRDERAAAMGEKRQKRAHRTGREEQEEAPIKPVRTSQCQMLEMRREERCAGNGRQGIKERQRQGSMGVAMRPNVAARRGTHRNA</sequence>
<evidence type="ECO:0000313" key="2">
    <source>
        <dbReference type="EMBL" id="ETS63872.1"/>
    </source>
</evidence>
<comment type="caution">
    <text evidence="2">The sequence shown here is derived from an EMBL/GenBank/DDBJ whole genome shotgun (WGS) entry which is preliminary data.</text>
</comment>
<evidence type="ECO:0000313" key="3">
    <source>
        <dbReference type="Proteomes" id="UP000019462"/>
    </source>
</evidence>
<dbReference type="HOGENOM" id="CLU_1256516_0_0_1"/>
<feature type="region of interest" description="Disordered" evidence="1">
    <location>
        <begin position="71"/>
        <end position="220"/>
    </location>
</feature>
<name>W3VSV9_MOEAP</name>
<organism evidence="2 3">
    <name type="scientific">Moesziomyces aphidis</name>
    <name type="common">Pseudozyma aphidis</name>
    <dbReference type="NCBI Taxonomy" id="84754"/>
    <lineage>
        <taxon>Eukaryota</taxon>
        <taxon>Fungi</taxon>
        <taxon>Dikarya</taxon>
        <taxon>Basidiomycota</taxon>
        <taxon>Ustilaginomycotina</taxon>
        <taxon>Ustilaginomycetes</taxon>
        <taxon>Ustilaginales</taxon>
        <taxon>Ustilaginaceae</taxon>
        <taxon>Moesziomyces</taxon>
    </lineage>
</organism>
<dbReference type="Proteomes" id="UP000019462">
    <property type="component" value="Unassembled WGS sequence"/>
</dbReference>
<dbReference type="AlphaFoldDB" id="W3VSV9"/>
<gene>
    <name evidence="2" type="ORF">PaG_02194</name>
</gene>